<feature type="transmembrane region" description="Helical" evidence="5">
    <location>
        <begin position="562"/>
        <end position="581"/>
    </location>
</feature>
<feature type="transmembrane region" description="Helical" evidence="5">
    <location>
        <begin position="487"/>
        <end position="508"/>
    </location>
</feature>
<sequence>MRLGIPALSLSVLEIRQITRHKLGRIAVIGLVFVPLLYAGLYLWSQWDPYGRLNRVPVALVNEDHPVSANGTTLDAGADLVHKLQERGTFQWHTVDAGAAASGIAAGHYYMSLTIPLDFSARLASPSQAGPPESAPLMLRLDDSNNFVASQIGESVFREVRAVAASGAVRGYLDKMFVSFSQLHTKLGKAADGAAQLSAGARKAEDGSGQLHDGIGKARDGGAKLHEGLGRLDQGAAQLAAGSGRLADGGGKLADGTRQLNTTVGKVAGNVVPLLREHWKQLQAAALTIASAADLVADVAGLLPGADRTTLPAGRAAALGLSTSDERDGAQGDSERLPTLAGLAAKARAIAELARKFAAQAPYLADRIDQARQAVARLDDGAHRLAAGAHALATGAARLHDGTAKAHDGAGKLSDGLTRLDDGAGRLHGGLGKLTDGGRKLSDGLASGAEQVPGYSPAERAQRTEVMSSPVQLSTIRQNAAPNYGTGLAPFFVSLALWIGSMVIFMLLRPLNPRALTTNAPPWRVAMASWLPAFGLAVAQMIVVLLVLNASLGMQVRSWPGLIAYLALAVATYTALVQWLNAKLGSIGKVLALVFLVLQLTSAAGTYPIESSPKFFQFLHPLLPMSWVVNGVRHLISGGDQSSVWTGVVVLAFFLAGALTLTTLAARSSRTWNMKRLHPPIKL</sequence>
<feature type="transmembrane region" description="Helical" evidence="5">
    <location>
        <begin position="644"/>
        <end position="666"/>
    </location>
</feature>
<evidence type="ECO:0000313" key="7">
    <source>
        <dbReference type="EMBL" id="MBO2450950.1"/>
    </source>
</evidence>
<keyword evidence="4 5" id="KW-0472">Membrane</keyword>
<dbReference type="RefSeq" id="WP_208258821.1">
    <property type="nucleotide sequence ID" value="NZ_JAGEOJ010000011.1"/>
</dbReference>
<protein>
    <submittedName>
        <fullName evidence="7">YhgE/Pip domain-containing protein</fullName>
    </submittedName>
</protein>
<dbReference type="InterPro" id="IPR023908">
    <property type="entry name" value="xxxLxxG_rpt"/>
</dbReference>
<feature type="transmembrane region" description="Helical" evidence="5">
    <location>
        <begin position="26"/>
        <end position="45"/>
    </location>
</feature>
<dbReference type="EMBL" id="JAGEOJ010000011">
    <property type="protein sequence ID" value="MBO2450950.1"/>
    <property type="molecule type" value="Genomic_DNA"/>
</dbReference>
<dbReference type="PANTHER" id="PTHR43077:SF5">
    <property type="entry name" value="PHAGE INFECTION PROTEIN"/>
    <property type="match status" value="1"/>
</dbReference>
<evidence type="ECO:0000256" key="2">
    <source>
        <dbReference type="ARBA" id="ARBA00022692"/>
    </source>
</evidence>
<dbReference type="Proteomes" id="UP000669179">
    <property type="component" value="Unassembled WGS sequence"/>
</dbReference>
<keyword evidence="8" id="KW-1185">Reference proteome</keyword>
<proteinExistence type="predicted"/>
<evidence type="ECO:0000256" key="5">
    <source>
        <dbReference type="SAM" id="Phobius"/>
    </source>
</evidence>
<name>A0A939PE59_9ACTN</name>
<comment type="subcellular location">
    <subcellularLocation>
        <location evidence="1">Membrane</location>
        <topology evidence="1">Multi-pass membrane protein</topology>
    </subcellularLocation>
</comment>
<keyword evidence="3 5" id="KW-1133">Transmembrane helix</keyword>
<dbReference type="InterPro" id="IPR017500">
    <property type="entry name" value="Phage_infect_YhgE_N"/>
</dbReference>
<comment type="caution">
    <text evidence="7">The sequence shown here is derived from an EMBL/GenBank/DDBJ whole genome shotgun (WGS) entry which is preliminary data.</text>
</comment>
<dbReference type="GO" id="GO:0016020">
    <property type="term" value="C:membrane"/>
    <property type="evidence" value="ECO:0007669"/>
    <property type="project" value="UniProtKB-SubCell"/>
</dbReference>
<evidence type="ECO:0000313" key="8">
    <source>
        <dbReference type="Proteomes" id="UP000669179"/>
    </source>
</evidence>
<dbReference type="NCBIfam" id="TIGR03061">
    <property type="entry name" value="pip_yhgE_Nterm"/>
    <property type="match status" value="1"/>
</dbReference>
<dbReference type="InterPro" id="IPR013525">
    <property type="entry name" value="ABC2_TM"/>
</dbReference>
<dbReference type="NCBIfam" id="TIGR03062">
    <property type="entry name" value="pip_yhgE_Cterm"/>
    <property type="match status" value="1"/>
</dbReference>
<gene>
    <name evidence="7" type="ORF">J4573_27900</name>
</gene>
<organism evidence="7 8">
    <name type="scientific">Actinomadura barringtoniae</name>
    <dbReference type="NCBI Taxonomy" id="1427535"/>
    <lineage>
        <taxon>Bacteria</taxon>
        <taxon>Bacillati</taxon>
        <taxon>Actinomycetota</taxon>
        <taxon>Actinomycetes</taxon>
        <taxon>Streptosporangiales</taxon>
        <taxon>Thermomonosporaceae</taxon>
        <taxon>Actinomadura</taxon>
    </lineage>
</organism>
<feature type="transmembrane region" description="Helical" evidence="5">
    <location>
        <begin position="529"/>
        <end position="550"/>
    </location>
</feature>
<dbReference type="AlphaFoldDB" id="A0A939PE59"/>
<reference evidence="7" key="1">
    <citation type="submission" date="2021-03" db="EMBL/GenBank/DDBJ databases">
        <authorList>
            <person name="Kanchanasin P."/>
            <person name="Saeng-In P."/>
            <person name="Phongsopitanun W."/>
            <person name="Yuki M."/>
            <person name="Kudo T."/>
            <person name="Ohkuma M."/>
            <person name="Tanasupawat S."/>
        </authorList>
    </citation>
    <scope>NUCLEOTIDE SEQUENCE</scope>
    <source>
        <strain evidence="7">GKU 128</strain>
    </source>
</reference>
<evidence type="ECO:0000256" key="1">
    <source>
        <dbReference type="ARBA" id="ARBA00004141"/>
    </source>
</evidence>
<dbReference type="InterPro" id="IPR017501">
    <property type="entry name" value="Phage_infect_YhgE_C"/>
</dbReference>
<dbReference type="Pfam" id="PF12698">
    <property type="entry name" value="ABC2_membrane_3"/>
    <property type="match status" value="1"/>
</dbReference>
<feature type="transmembrane region" description="Helical" evidence="5">
    <location>
        <begin position="590"/>
        <end position="609"/>
    </location>
</feature>
<dbReference type="GO" id="GO:0140359">
    <property type="term" value="F:ABC-type transporter activity"/>
    <property type="evidence" value="ECO:0007669"/>
    <property type="project" value="InterPro"/>
</dbReference>
<accession>A0A939PE59</accession>
<dbReference type="NCBIfam" id="TIGR03057">
    <property type="entry name" value="xxxLxxG_by_4"/>
    <property type="match status" value="6"/>
</dbReference>
<evidence type="ECO:0000256" key="4">
    <source>
        <dbReference type="ARBA" id="ARBA00023136"/>
    </source>
</evidence>
<dbReference type="InterPro" id="IPR051328">
    <property type="entry name" value="T7SS_ABC-Transporter"/>
</dbReference>
<evidence type="ECO:0000259" key="6">
    <source>
        <dbReference type="Pfam" id="PF12698"/>
    </source>
</evidence>
<feature type="domain" description="ABC-2 type transporter transmembrane" evidence="6">
    <location>
        <begin position="464"/>
        <end position="662"/>
    </location>
</feature>
<keyword evidence="2 5" id="KW-0812">Transmembrane</keyword>
<evidence type="ECO:0000256" key="3">
    <source>
        <dbReference type="ARBA" id="ARBA00022989"/>
    </source>
</evidence>
<dbReference type="PANTHER" id="PTHR43077">
    <property type="entry name" value="TRANSPORT PERMEASE YVFS-RELATED"/>
    <property type="match status" value="1"/>
</dbReference>